<dbReference type="STRING" id="1123500.GCA_000420365_00419"/>
<evidence type="ECO:0000256" key="3">
    <source>
        <dbReference type="ARBA" id="ARBA00023125"/>
    </source>
</evidence>
<sequence>MMKKASIKDVAQLAGVSIATVSQILNNKGERFSEETRQKVVQARDQIGYVPNLSARRLKKQNSIILGIVVRSLALPYFGNLVQQIQDHLPENVTMSVMSGEGEQADQAVYQLMNSGASAIIVGSQLTAPKEIAEELKRRGVAMVVLENHAKLFEADSVHAKDFDGGQLAAKHLLSLGHHHVVLLGNQRYTDNLFQRAQGFTETMLAGGGTVSEVKTHSLSKQSGQAAAMAVSITKATGVFALNDDLAIGLIAGLAKIGLHVPTDISVVGFDDGDYAAFYQPGLTTVHQPGDQIAKAALELALARVADSQAKRQVAQFDVNLTVRESTRRQ</sequence>
<evidence type="ECO:0000313" key="6">
    <source>
        <dbReference type="EMBL" id="KRN33286.1"/>
    </source>
</evidence>
<gene>
    <name evidence="6" type="ORF">IV68_GL000084</name>
</gene>
<dbReference type="PATRIC" id="fig|1123500.6.peg.82"/>
<dbReference type="SUPFAM" id="SSF53822">
    <property type="entry name" value="Periplasmic binding protein-like I"/>
    <property type="match status" value="1"/>
</dbReference>
<feature type="domain" description="HTH lacI-type" evidence="5">
    <location>
        <begin position="5"/>
        <end position="60"/>
    </location>
</feature>
<dbReference type="Proteomes" id="UP000051296">
    <property type="component" value="Unassembled WGS sequence"/>
</dbReference>
<dbReference type="PANTHER" id="PTHR30146:SF148">
    <property type="entry name" value="HTH-TYPE TRANSCRIPTIONAL REPRESSOR PURR-RELATED"/>
    <property type="match status" value="1"/>
</dbReference>
<dbReference type="CDD" id="cd01392">
    <property type="entry name" value="HTH_LacI"/>
    <property type="match status" value="1"/>
</dbReference>
<keyword evidence="2" id="KW-0805">Transcription regulation</keyword>
<keyword evidence="7" id="KW-1185">Reference proteome</keyword>
<name>A0A0R2G1G7_9LACO</name>
<dbReference type="AlphaFoldDB" id="A0A0R2G1G7"/>
<dbReference type="InterPro" id="IPR046335">
    <property type="entry name" value="LacI/GalR-like_sensor"/>
</dbReference>
<dbReference type="InterPro" id="IPR010982">
    <property type="entry name" value="Lambda_DNA-bd_dom_sf"/>
</dbReference>
<dbReference type="Gene3D" id="1.10.260.40">
    <property type="entry name" value="lambda repressor-like DNA-binding domains"/>
    <property type="match status" value="1"/>
</dbReference>
<keyword evidence="4" id="KW-0804">Transcription</keyword>
<comment type="caution">
    <text evidence="6">The sequence shown here is derived from an EMBL/GenBank/DDBJ whole genome shotgun (WGS) entry which is preliminary data.</text>
</comment>
<evidence type="ECO:0000256" key="4">
    <source>
        <dbReference type="ARBA" id="ARBA00023163"/>
    </source>
</evidence>
<dbReference type="InterPro" id="IPR028082">
    <property type="entry name" value="Peripla_BP_I"/>
</dbReference>
<evidence type="ECO:0000259" key="5">
    <source>
        <dbReference type="PROSITE" id="PS50932"/>
    </source>
</evidence>
<dbReference type="SUPFAM" id="SSF47413">
    <property type="entry name" value="lambda repressor-like DNA-binding domains"/>
    <property type="match status" value="1"/>
</dbReference>
<proteinExistence type="predicted"/>
<dbReference type="eggNOG" id="COG1609">
    <property type="taxonomic scope" value="Bacteria"/>
</dbReference>
<dbReference type="PRINTS" id="PR00036">
    <property type="entry name" value="HTHLACI"/>
</dbReference>
<dbReference type="EMBL" id="JQAX01000001">
    <property type="protein sequence ID" value="KRN33286.1"/>
    <property type="molecule type" value="Genomic_DNA"/>
</dbReference>
<organism evidence="6 7">
    <name type="scientific">Weissella halotolerans DSM 20190</name>
    <dbReference type="NCBI Taxonomy" id="1123500"/>
    <lineage>
        <taxon>Bacteria</taxon>
        <taxon>Bacillati</taxon>
        <taxon>Bacillota</taxon>
        <taxon>Bacilli</taxon>
        <taxon>Lactobacillales</taxon>
        <taxon>Lactobacillaceae</taxon>
        <taxon>Weissella</taxon>
    </lineage>
</organism>
<keyword evidence="3" id="KW-0238">DNA-binding</keyword>
<keyword evidence="1" id="KW-0678">Repressor</keyword>
<dbReference type="GO" id="GO:0003700">
    <property type="term" value="F:DNA-binding transcription factor activity"/>
    <property type="evidence" value="ECO:0007669"/>
    <property type="project" value="TreeGrafter"/>
</dbReference>
<dbReference type="CDD" id="cd06267">
    <property type="entry name" value="PBP1_LacI_sugar_binding-like"/>
    <property type="match status" value="1"/>
</dbReference>
<evidence type="ECO:0000313" key="7">
    <source>
        <dbReference type="Proteomes" id="UP000051296"/>
    </source>
</evidence>
<dbReference type="Pfam" id="PF00356">
    <property type="entry name" value="LacI"/>
    <property type="match status" value="1"/>
</dbReference>
<accession>A0A0R2G1G7</accession>
<dbReference type="PROSITE" id="PS00356">
    <property type="entry name" value="HTH_LACI_1"/>
    <property type="match status" value="1"/>
</dbReference>
<dbReference type="PROSITE" id="PS50932">
    <property type="entry name" value="HTH_LACI_2"/>
    <property type="match status" value="1"/>
</dbReference>
<evidence type="ECO:0000256" key="1">
    <source>
        <dbReference type="ARBA" id="ARBA00022491"/>
    </source>
</evidence>
<dbReference type="GO" id="GO:0000976">
    <property type="term" value="F:transcription cis-regulatory region binding"/>
    <property type="evidence" value="ECO:0007669"/>
    <property type="project" value="TreeGrafter"/>
</dbReference>
<dbReference type="PANTHER" id="PTHR30146">
    <property type="entry name" value="LACI-RELATED TRANSCRIPTIONAL REPRESSOR"/>
    <property type="match status" value="1"/>
</dbReference>
<dbReference type="Pfam" id="PF13377">
    <property type="entry name" value="Peripla_BP_3"/>
    <property type="match status" value="1"/>
</dbReference>
<protein>
    <submittedName>
        <fullName evidence="6">LacI family regulatory protein</fullName>
    </submittedName>
</protein>
<dbReference type="InParanoid" id="A0A0R2G1G7"/>
<reference evidence="6 7" key="1">
    <citation type="journal article" date="2015" name="Genome Announc.">
        <title>Expanding the biotechnology potential of lactobacilli through comparative genomics of 213 strains and associated genera.</title>
        <authorList>
            <person name="Sun Z."/>
            <person name="Harris H.M."/>
            <person name="McCann A."/>
            <person name="Guo C."/>
            <person name="Argimon S."/>
            <person name="Zhang W."/>
            <person name="Yang X."/>
            <person name="Jeffery I.B."/>
            <person name="Cooney J.C."/>
            <person name="Kagawa T.F."/>
            <person name="Liu W."/>
            <person name="Song Y."/>
            <person name="Salvetti E."/>
            <person name="Wrobel A."/>
            <person name="Rasinkangas P."/>
            <person name="Parkhill J."/>
            <person name="Rea M.C."/>
            <person name="O'Sullivan O."/>
            <person name="Ritari J."/>
            <person name="Douillard F.P."/>
            <person name="Paul Ross R."/>
            <person name="Yang R."/>
            <person name="Briner A.E."/>
            <person name="Felis G.E."/>
            <person name="de Vos W.M."/>
            <person name="Barrangou R."/>
            <person name="Klaenhammer T.R."/>
            <person name="Caufield P.W."/>
            <person name="Cui Y."/>
            <person name="Zhang H."/>
            <person name="O'Toole P.W."/>
        </authorList>
    </citation>
    <scope>NUCLEOTIDE SEQUENCE [LARGE SCALE GENOMIC DNA]</scope>
    <source>
        <strain evidence="6 7">DSM 20190</strain>
    </source>
</reference>
<dbReference type="Gene3D" id="3.40.50.2300">
    <property type="match status" value="2"/>
</dbReference>
<evidence type="ECO:0000256" key="2">
    <source>
        <dbReference type="ARBA" id="ARBA00023015"/>
    </source>
</evidence>
<dbReference type="SMART" id="SM00354">
    <property type="entry name" value="HTH_LACI"/>
    <property type="match status" value="1"/>
</dbReference>
<dbReference type="InterPro" id="IPR000843">
    <property type="entry name" value="HTH_LacI"/>
</dbReference>